<comment type="caution">
    <text evidence="3">The sequence shown here is derived from an EMBL/GenBank/DDBJ whole genome shotgun (WGS) entry which is preliminary data.</text>
</comment>
<dbReference type="GO" id="GO:0005737">
    <property type="term" value="C:cytoplasm"/>
    <property type="evidence" value="ECO:0007669"/>
    <property type="project" value="TreeGrafter"/>
</dbReference>
<sequence length="231" mass="25597">MHSLEQGLPQQCSQAIEDIAYDILGVPRTADDKEIKKAFKRKALKLHPDVNKAPDAEERFMEAKHAYQSIASATKRAQYDRQQAGFDWGTFAGGSAKTAAQRAKKQADEAFYGIGDFIRDLDKDISERRRKRGKDRPGTLWEELADLGEEFVEFLEKELGVGEPETADARKEAARPSASQAASQGAAAGRRASSDAEARAAKVKQDAERQATNINDEVDDMLQEMKRKLGI</sequence>
<dbReference type="InterPro" id="IPR001623">
    <property type="entry name" value="DnaJ_domain"/>
</dbReference>
<dbReference type="EMBL" id="JALJOR010000020">
    <property type="protein sequence ID" value="KAK9803683.1"/>
    <property type="molecule type" value="Genomic_DNA"/>
</dbReference>
<feature type="compositionally biased region" description="Basic and acidic residues" evidence="1">
    <location>
        <begin position="192"/>
        <end position="209"/>
    </location>
</feature>
<evidence type="ECO:0000256" key="1">
    <source>
        <dbReference type="SAM" id="MobiDB-lite"/>
    </source>
</evidence>
<keyword evidence="4" id="KW-1185">Reference proteome</keyword>
<dbReference type="SMART" id="SM00271">
    <property type="entry name" value="DnaJ"/>
    <property type="match status" value="1"/>
</dbReference>
<evidence type="ECO:0000313" key="4">
    <source>
        <dbReference type="Proteomes" id="UP001489004"/>
    </source>
</evidence>
<gene>
    <name evidence="3" type="ORF">WJX72_011916</name>
</gene>
<dbReference type="InterPro" id="IPR036869">
    <property type="entry name" value="J_dom_sf"/>
</dbReference>
<dbReference type="Pfam" id="PF00226">
    <property type="entry name" value="DnaJ"/>
    <property type="match status" value="1"/>
</dbReference>
<organism evidence="3 4">
    <name type="scientific">[Myrmecia] bisecta</name>
    <dbReference type="NCBI Taxonomy" id="41462"/>
    <lineage>
        <taxon>Eukaryota</taxon>
        <taxon>Viridiplantae</taxon>
        <taxon>Chlorophyta</taxon>
        <taxon>core chlorophytes</taxon>
        <taxon>Trebouxiophyceae</taxon>
        <taxon>Trebouxiales</taxon>
        <taxon>Trebouxiaceae</taxon>
        <taxon>Myrmecia</taxon>
    </lineage>
</organism>
<reference evidence="3 4" key="1">
    <citation type="journal article" date="2024" name="Nat. Commun.">
        <title>Phylogenomics reveals the evolutionary origins of lichenization in chlorophyte algae.</title>
        <authorList>
            <person name="Puginier C."/>
            <person name="Libourel C."/>
            <person name="Otte J."/>
            <person name="Skaloud P."/>
            <person name="Haon M."/>
            <person name="Grisel S."/>
            <person name="Petersen M."/>
            <person name="Berrin J.G."/>
            <person name="Delaux P.M."/>
            <person name="Dal Grande F."/>
            <person name="Keller J."/>
        </authorList>
    </citation>
    <scope>NUCLEOTIDE SEQUENCE [LARGE SCALE GENOMIC DNA]</scope>
    <source>
        <strain evidence="3 4">SAG 2043</strain>
    </source>
</reference>
<proteinExistence type="predicted"/>
<feature type="domain" description="J" evidence="2">
    <location>
        <begin position="19"/>
        <end position="83"/>
    </location>
</feature>
<dbReference type="PROSITE" id="PS50076">
    <property type="entry name" value="DNAJ_2"/>
    <property type="match status" value="1"/>
</dbReference>
<dbReference type="Gene3D" id="1.10.287.110">
    <property type="entry name" value="DnaJ domain"/>
    <property type="match status" value="1"/>
</dbReference>
<dbReference type="PANTHER" id="PTHR43096">
    <property type="entry name" value="DNAJ HOMOLOG 1, MITOCHONDRIAL-RELATED"/>
    <property type="match status" value="1"/>
</dbReference>
<dbReference type="SUPFAM" id="SSF46565">
    <property type="entry name" value="Chaperone J-domain"/>
    <property type="match status" value="1"/>
</dbReference>
<accession>A0AAW1P435</accession>
<dbReference type="PRINTS" id="PR00625">
    <property type="entry name" value="JDOMAIN"/>
</dbReference>
<evidence type="ECO:0000259" key="2">
    <source>
        <dbReference type="PROSITE" id="PS50076"/>
    </source>
</evidence>
<evidence type="ECO:0000313" key="3">
    <source>
        <dbReference type="EMBL" id="KAK9803683.1"/>
    </source>
</evidence>
<feature type="compositionally biased region" description="Low complexity" evidence="1">
    <location>
        <begin position="175"/>
        <end position="191"/>
    </location>
</feature>
<dbReference type="GO" id="GO:0051082">
    <property type="term" value="F:unfolded protein binding"/>
    <property type="evidence" value="ECO:0007669"/>
    <property type="project" value="TreeGrafter"/>
</dbReference>
<feature type="region of interest" description="Disordered" evidence="1">
    <location>
        <begin position="162"/>
        <end position="219"/>
    </location>
</feature>
<dbReference type="Proteomes" id="UP001489004">
    <property type="component" value="Unassembled WGS sequence"/>
</dbReference>
<dbReference type="CDD" id="cd06257">
    <property type="entry name" value="DnaJ"/>
    <property type="match status" value="1"/>
</dbReference>
<dbReference type="PANTHER" id="PTHR43096:SF58">
    <property type="entry name" value="CHAPERONE DNAJ-DOMAIN SUPERFAMILY PROTEIN"/>
    <property type="match status" value="1"/>
</dbReference>
<dbReference type="AlphaFoldDB" id="A0AAW1P435"/>
<protein>
    <recommendedName>
        <fullName evidence="2">J domain-containing protein</fullName>
    </recommendedName>
</protein>
<dbReference type="GO" id="GO:0042026">
    <property type="term" value="P:protein refolding"/>
    <property type="evidence" value="ECO:0007669"/>
    <property type="project" value="TreeGrafter"/>
</dbReference>
<name>A0AAW1P435_9CHLO</name>